<gene>
    <name evidence="1" type="ORF">ACFPP7_24275</name>
</gene>
<evidence type="ECO:0000313" key="1">
    <source>
        <dbReference type="EMBL" id="MFC5524000.1"/>
    </source>
</evidence>
<sequence>MNRRLFVQAGATTAFATFLIASNAQSTGATGTKRQGIVIQVSDNDPAKWNLALNNAKNLQDDVGAANVDIEIVAYGPGIGMLKLESPAGARIADAMKANVKVLACENTMRGQKLTKDDMLPGISYVPAGVTEIMKKQGEGWAYLRP</sequence>
<protein>
    <submittedName>
        <fullName evidence="1">DsrE family protein</fullName>
    </submittedName>
</protein>
<dbReference type="SUPFAM" id="SSF75169">
    <property type="entry name" value="DsrEFH-like"/>
    <property type="match status" value="1"/>
</dbReference>
<accession>A0ABW0QH91</accession>
<dbReference type="RefSeq" id="WP_068832068.1">
    <property type="nucleotide sequence ID" value="NZ_JBHSMX010000066.1"/>
</dbReference>
<dbReference type="PANTHER" id="PTHR37691:SF1">
    <property type="entry name" value="BLR3518 PROTEIN"/>
    <property type="match status" value="1"/>
</dbReference>
<dbReference type="InterPro" id="IPR027396">
    <property type="entry name" value="DsrEFH-like"/>
</dbReference>
<evidence type="ECO:0000313" key="2">
    <source>
        <dbReference type="Proteomes" id="UP001596084"/>
    </source>
</evidence>
<keyword evidence="2" id="KW-1185">Reference proteome</keyword>
<dbReference type="Proteomes" id="UP001596084">
    <property type="component" value="Unassembled WGS sequence"/>
</dbReference>
<dbReference type="PANTHER" id="PTHR37691">
    <property type="entry name" value="BLR3518 PROTEIN"/>
    <property type="match status" value="1"/>
</dbReference>
<organism evidence="1 2">
    <name type="scientific">Polaromonas jejuensis</name>
    <dbReference type="NCBI Taxonomy" id="457502"/>
    <lineage>
        <taxon>Bacteria</taxon>
        <taxon>Pseudomonadati</taxon>
        <taxon>Pseudomonadota</taxon>
        <taxon>Betaproteobacteria</taxon>
        <taxon>Burkholderiales</taxon>
        <taxon>Comamonadaceae</taxon>
        <taxon>Polaromonas</taxon>
    </lineage>
</organism>
<dbReference type="Pfam" id="PF02635">
    <property type="entry name" value="DsrE"/>
    <property type="match status" value="1"/>
</dbReference>
<dbReference type="EMBL" id="JBHSMX010000066">
    <property type="protein sequence ID" value="MFC5524000.1"/>
    <property type="molecule type" value="Genomic_DNA"/>
</dbReference>
<dbReference type="InterPro" id="IPR003787">
    <property type="entry name" value="Sulphur_relay_DsrE/F-like"/>
</dbReference>
<reference evidence="2" key="1">
    <citation type="journal article" date="2019" name="Int. J. Syst. Evol. Microbiol.">
        <title>The Global Catalogue of Microorganisms (GCM) 10K type strain sequencing project: providing services to taxonomists for standard genome sequencing and annotation.</title>
        <authorList>
            <consortium name="The Broad Institute Genomics Platform"/>
            <consortium name="The Broad Institute Genome Sequencing Center for Infectious Disease"/>
            <person name="Wu L."/>
            <person name="Ma J."/>
        </authorList>
    </citation>
    <scope>NUCLEOTIDE SEQUENCE [LARGE SCALE GENOMIC DNA]</scope>
    <source>
        <strain evidence="2">CGMCC 4.7277</strain>
    </source>
</reference>
<proteinExistence type="predicted"/>
<name>A0ABW0QH91_9BURK</name>
<comment type="caution">
    <text evidence="1">The sequence shown here is derived from an EMBL/GenBank/DDBJ whole genome shotgun (WGS) entry which is preliminary data.</text>
</comment>
<dbReference type="Gene3D" id="3.40.1260.10">
    <property type="entry name" value="DsrEFH-like"/>
    <property type="match status" value="1"/>
</dbReference>